<reference evidence="1 2" key="1">
    <citation type="submission" date="2018-06" db="EMBL/GenBank/DDBJ databases">
        <title>Comparative genomics reveals the genomic features of Rhizophagus irregularis, R. cerebriforme, R. diaphanum and Gigaspora rosea, and their symbiotic lifestyle signature.</title>
        <authorList>
            <person name="Morin E."/>
            <person name="San Clemente H."/>
            <person name="Chen E.C.H."/>
            <person name="De La Providencia I."/>
            <person name="Hainaut M."/>
            <person name="Kuo A."/>
            <person name="Kohler A."/>
            <person name="Murat C."/>
            <person name="Tang N."/>
            <person name="Roy S."/>
            <person name="Loubradou J."/>
            <person name="Henrissat B."/>
            <person name="Grigoriev I.V."/>
            <person name="Corradi N."/>
            <person name="Roux C."/>
            <person name="Martin F.M."/>
        </authorList>
    </citation>
    <scope>NUCLEOTIDE SEQUENCE [LARGE SCALE GENOMIC DNA]</scope>
    <source>
        <strain evidence="1 2">DAOM 227022</strain>
    </source>
</reference>
<keyword evidence="2" id="KW-1185">Reference proteome</keyword>
<organism evidence="1 2">
    <name type="scientific">Glomus cerebriforme</name>
    <dbReference type="NCBI Taxonomy" id="658196"/>
    <lineage>
        <taxon>Eukaryota</taxon>
        <taxon>Fungi</taxon>
        <taxon>Fungi incertae sedis</taxon>
        <taxon>Mucoromycota</taxon>
        <taxon>Glomeromycotina</taxon>
        <taxon>Glomeromycetes</taxon>
        <taxon>Glomerales</taxon>
        <taxon>Glomeraceae</taxon>
        <taxon>Glomus</taxon>
    </lineage>
</organism>
<dbReference type="Proteomes" id="UP000265703">
    <property type="component" value="Unassembled WGS sequence"/>
</dbReference>
<comment type="caution">
    <text evidence="1">The sequence shown here is derived from an EMBL/GenBank/DDBJ whole genome shotgun (WGS) entry which is preliminary data.</text>
</comment>
<sequence length="74" mass="8662">MKVKLLVRTYQQDVEIPVEKDWKSEKGNEIDEEIDNNLTFPLSINPEDFHGTTLADATMNKMHLPNTEWPNDIY</sequence>
<name>A0A397T9L9_9GLOM</name>
<dbReference type="EMBL" id="QKYT01000111">
    <property type="protein sequence ID" value="RIA93085.1"/>
    <property type="molecule type" value="Genomic_DNA"/>
</dbReference>
<dbReference type="OrthoDB" id="2439880at2759"/>
<evidence type="ECO:0000313" key="2">
    <source>
        <dbReference type="Proteomes" id="UP000265703"/>
    </source>
</evidence>
<dbReference type="AlphaFoldDB" id="A0A397T9L9"/>
<protein>
    <submittedName>
        <fullName evidence="1">Uncharacterized protein</fullName>
    </submittedName>
</protein>
<proteinExistence type="predicted"/>
<evidence type="ECO:0000313" key="1">
    <source>
        <dbReference type="EMBL" id="RIA93085.1"/>
    </source>
</evidence>
<accession>A0A397T9L9</accession>
<gene>
    <name evidence="1" type="ORF">C1645_819802</name>
</gene>